<feature type="compositionally biased region" description="Low complexity" evidence="1">
    <location>
        <begin position="352"/>
        <end position="363"/>
    </location>
</feature>
<protein>
    <submittedName>
        <fullName evidence="4">CLUMA_CG012076, isoform A</fullName>
    </submittedName>
</protein>
<feature type="region of interest" description="Disordered" evidence="1">
    <location>
        <begin position="28"/>
        <end position="214"/>
    </location>
</feature>
<feature type="compositionally biased region" description="Polar residues" evidence="1">
    <location>
        <begin position="91"/>
        <end position="145"/>
    </location>
</feature>
<sequence>MQQLSLLTVLLAGCLRIGLAQNGYNYDRPENSGRPGGFQGSTGPQTAFPPTSNNPTFSQSSFASNQVSGGGYNYPPQMDELPSGSSGTTGYPSQRPSGNGYSPQGGTSAGQPYPSAQTPSTGGSYPGTQGPTAGGSYPSSSQGQRPTGPATAPQRPSSIGSQPAYGGSQQRPTGNGYGPNTQGNQGGNNNGGVIQKDENEEGDYSAIPGEPETDYPIYSEIPETSFDCSQQEFPGYYADVDTRCQVFHICAMNRTFDFLCPNGTIFSQEHLVCVWWNQFDCSSAPGLYANNANIYDYSQNGEQNNNGQGQGQNQGGVANDFVGGGASNSPYPNAGRPQGPTNSGFGGGSTGPSGSYPNGPSNYQPSAPAGSGNYPGATGGSGYPGTGQTTGPAGFKPSGPSQYPSTQGPYPSGGSAAPPSNVPSSSYVPPQGFPPQADSPYPTAGSPQSPNREYLPPRRG</sequence>
<feature type="domain" description="Chitin-binding type-2" evidence="3">
    <location>
        <begin position="225"/>
        <end position="283"/>
    </location>
</feature>
<dbReference type="EMBL" id="CVRI01000048">
    <property type="protein sequence ID" value="CRK98969.1"/>
    <property type="molecule type" value="Genomic_DNA"/>
</dbReference>
<dbReference type="Proteomes" id="UP000183832">
    <property type="component" value="Unassembled WGS sequence"/>
</dbReference>
<evidence type="ECO:0000256" key="2">
    <source>
        <dbReference type="SAM" id="SignalP"/>
    </source>
</evidence>
<dbReference type="GO" id="GO:0008061">
    <property type="term" value="F:chitin binding"/>
    <property type="evidence" value="ECO:0007669"/>
    <property type="project" value="InterPro"/>
</dbReference>
<dbReference type="PANTHER" id="PTHR22933:SF42">
    <property type="entry name" value="FI18455P1-RELATED"/>
    <property type="match status" value="1"/>
</dbReference>
<dbReference type="InterPro" id="IPR002557">
    <property type="entry name" value="Chitin-bd_dom"/>
</dbReference>
<feature type="chain" id="PRO_5013062995" evidence="2">
    <location>
        <begin position="21"/>
        <end position="460"/>
    </location>
</feature>
<evidence type="ECO:0000259" key="3">
    <source>
        <dbReference type="PROSITE" id="PS50940"/>
    </source>
</evidence>
<feature type="signal peptide" evidence="2">
    <location>
        <begin position="1"/>
        <end position="20"/>
    </location>
</feature>
<feature type="compositionally biased region" description="Polar residues" evidence="1">
    <location>
        <begin position="41"/>
        <end position="67"/>
    </location>
</feature>
<feature type="compositionally biased region" description="Low complexity" evidence="1">
    <location>
        <begin position="409"/>
        <end position="430"/>
    </location>
</feature>
<keyword evidence="5" id="KW-1185">Reference proteome</keyword>
<dbReference type="AlphaFoldDB" id="A0A1J1IKI8"/>
<name>A0A1J1IKI8_9DIPT</name>
<feature type="compositionally biased region" description="Low complexity" evidence="1">
    <location>
        <begin position="172"/>
        <end position="183"/>
    </location>
</feature>
<dbReference type="SMART" id="SM00494">
    <property type="entry name" value="ChtBD2"/>
    <property type="match status" value="1"/>
</dbReference>
<feature type="compositionally biased region" description="Polar residues" evidence="1">
    <location>
        <begin position="154"/>
        <end position="171"/>
    </location>
</feature>
<evidence type="ECO:0000256" key="1">
    <source>
        <dbReference type="SAM" id="MobiDB-lite"/>
    </source>
</evidence>
<proteinExistence type="predicted"/>
<organism evidence="4 5">
    <name type="scientific">Clunio marinus</name>
    <dbReference type="NCBI Taxonomy" id="568069"/>
    <lineage>
        <taxon>Eukaryota</taxon>
        <taxon>Metazoa</taxon>
        <taxon>Ecdysozoa</taxon>
        <taxon>Arthropoda</taxon>
        <taxon>Hexapoda</taxon>
        <taxon>Insecta</taxon>
        <taxon>Pterygota</taxon>
        <taxon>Neoptera</taxon>
        <taxon>Endopterygota</taxon>
        <taxon>Diptera</taxon>
        <taxon>Nematocera</taxon>
        <taxon>Chironomoidea</taxon>
        <taxon>Chironomidae</taxon>
        <taxon>Clunio</taxon>
    </lineage>
</organism>
<dbReference type="OrthoDB" id="6428908at2759"/>
<dbReference type="InterPro" id="IPR052976">
    <property type="entry name" value="Scoloptoxin-like"/>
</dbReference>
<accession>A0A1J1IKI8</accession>
<dbReference type="GO" id="GO:0005576">
    <property type="term" value="C:extracellular region"/>
    <property type="evidence" value="ECO:0007669"/>
    <property type="project" value="InterPro"/>
</dbReference>
<feature type="region of interest" description="Disordered" evidence="1">
    <location>
        <begin position="299"/>
        <end position="460"/>
    </location>
</feature>
<dbReference type="STRING" id="568069.A0A1J1IKI8"/>
<keyword evidence="2" id="KW-0732">Signal</keyword>
<evidence type="ECO:0000313" key="4">
    <source>
        <dbReference type="EMBL" id="CRK98969.1"/>
    </source>
</evidence>
<gene>
    <name evidence="4" type="ORF">CLUMA_CG012076</name>
</gene>
<dbReference type="PROSITE" id="PS50940">
    <property type="entry name" value="CHIT_BIND_II"/>
    <property type="match status" value="1"/>
</dbReference>
<evidence type="ECO:0000313" key="5">
    <source>
        <dbReference type="Proteomes" id="UP000183832"/>
    </source>
</evidence>
<dbReference type="Gene3D" id="2.170.140.10">
    <property type="entry name" value="Chitin binding domain"/>
    <property type="match status" value="1"/>
</dbReference>
<dbReference type="SUPFAM" id="SSF57625">
    <property type="entry name" value="Invertebrate chitin-binding proteins"/>
    <property type="match status" value="1"/>
</dbReference>
<reference evidence="4 5" key="1">
    <citation type="submission" date="2015-04" db="EMBL/GenBank/DDBJ databases">
        <authorList>
            <person name="Syromyatnikov M.Y."/>
            <person name="Popov V.N."/>
        </authorList>
    </citation>
    <scope>NUCLEOTIDE SEQUENCE [LARGE SCALE GENOMIC DNA]</scope>
</reference>
<dbReference type="Pfam" id="PF01607">
    <property type="entry name" value="CBM_14"/>
    <property type="match status" value="1"/>
</dbReference>
<feature type="compositionally biased region" description="Polar residues" evidence="1">
    <location>
        <begin position="399"/>
        <end position="408"/>
    </location>
</feature>
<dbReference type="InterPro" id="IPR036508">
    <property type="entry name" value="Chitin-bd_dom_sf"/>
</dbReference>
<dbReference type="PANTHER" id="PTHR22933">
    <property type="entry name" value="FI18007P1-RELATED"/>
    <property type="match status" value="1"/>
</dbReference>